<evidence type="ECO:0008006" key="5">
    <source>
        <dbReference type="Google" id="ProtNLM"/>
    </source>
</evidence>
<proteinExistence type="predicted"/>
<name>A0A6G9YB13_9NOCA</name>
<feature type="signal peptide" evidence="2">
    <location>
        <begin position="1"/>
        <end position="32"/>
    </location>
</feature>
<dbReference type="AlphaFoldDB" id="A0A6G9YB13"/>
<organism evidence="3 4">
    <name type="scientific">Nocardia arthritidis</name>
    <dbReference type="NCBI Taxonomy" id="228602"/>
    <lineage>
        <taxon>Bacteria</taxon>
        <taxon>Bacillati</taxon>
        <taxon>Actinomycetota</taxon>
        <taxon>Actinomycetes</taxon>
        <taxon>Mycobacteriales</taxon>
        <taxon>Nocardiaceae</taxon>
        <taxon>Nocardia</taxon>
    </lineage>
</organism>
<dbReference type="PROSITE" id="PS51257">
    <property type="entry name" value="PROKAR_LIPOPROTEIN"/>
    <property type="match status" value="1"/>
</dbReference>
<accession>A0A6G9YB13</accession>
<keyword evidence="2" id="KW-0732">Signal</keyword>
<protein>
    <recommendedName>
        <fullName evidence="5">DUF4352 domain-containing protein</fullName>
    </recommendedName>
</protein>
<evidence type="ECO:0000313" key="4">
    <source>
        <dbReference type="Proteomes" id="UP000503540"/>
    </source>
</evidence>
<dbReference type="Proteomes" id="UP000503540">
    <property type="component" value="Chromosome"/>
</dbReference>
<dbReference type="KEGG" id="nah:F5544_12555"/>
<evidence type="ECO:0000256" key="2">
    <source>
        <dbReference type="SAM" id="SignalP"/>
    </source>
</evidence>
<evidence type="ECO:0000256" key="1">
    <source>
        <dbReference type="SAM" id="MobiDB-lite"/>
    </source>
</evidence>
<dbReference type="RefSeq" id="WP_167473389.1">
    <property type="nucleotide sequence ID" value="NZ_CP046172.1"/>
</dbReference>
<dbReference type="EMBL" id="CP046172">
    <property type="protein sequence ID" value="QIS10402.1"/>
    <property type="molecule type" value="Genomic_DNA"/>
</dbReference>
<evidence type="ECO:0000313" key="3">
    <source>
        <dbReference type="EMBL" id="QIS10402.1"/>
    </source>
</evidence>
<feature type="chain" id="PRO_5026317000" description="DUF4352 domain-containing protein" evidence="2">
    <location>
        <begin position="33"/>
        <end position="322"/>
    </location>
</feature>
<sequence length="322" mass="33450">MRSTMQKFGTRRILTSVGAVALIGLAPTFLTACNDKDSGSPVPASAPGTVAGKPQAGGQTGAPSGQSTVRTVGKTGWFEGFAITVDKATVVPDQSGGRLVLDLTYKNLTTENKTLSTNAYLQIGGQIDQAASFDNPTVPGQGSAAGKITTSVKPGTDADHLLDTVIVVFGQTSDNQTKIPLQTDAQVESVQPKTLAVTGTLVQDQTTIQVTGGTLRPSYTKNEHGKYELALHVKIIGGAGIPAGGANIFNEYFSVKTPDGQSLVADDRAPINELLEKSQTIDNPKDVATFLVAAPGTGNYVLTYNAKKEADPAAPTLSFTVN</sequence>
<keyword evidence="4" id="KW-1185">Reference proteome</keyword>
<reference evidence="3 4" key="1">
    <citation type="journal article" date="2019" name="ACS Chem. Biol.">
        <title>Identification and Mobilization of a Cryptic Antibiotic Biosynthesis Gene Locus from a Human-Pathogenic Nocardia Isolate.</title>
        <authorList>
            <person name="Herisse M."/>
            <person name="Ishida K."/>
            <person name="Porter J.L."/>
            <person name="Howden B."/>
            <person name="Hertweck C."/>
            <person name="Stinear T.P."/>
            <person name="Pidot S.J."/>
        </authorList>
    </citation>
    <scope>NUCLEOTIDE SEQUENCE [LARGE SCALE GENOMIC DNA]</scope>
    <source>
        <strain evidence="3 4">AUSMDU00012717</strain>
    </source>
</reference>
<gene>
    <name evidence="3" type="ORF">F5544_12555</name>
</gene>
<feature type="region of interest" description="Disordered" evidence="1">
    <location>
        <begin position="38"/>
        <end position="68"/>
    </location>
</feature>